<dbReference type="Proteomes" id="UP000016933">
    <property type="component" value="Unassembled WGS sequence"/>
</dbReference>
<dbReference type="PROSITE" id="PS00463">
    <property type="entry name" value="ZN2_CY6_FUNGAL_1"/>
    <property type="match status" value="1"/>
</dbReference>
<dbReference type="PROSITE" id="PS50048">
    <property type="entry name" value="ZN2_CY6_FUNGAL_2"/>
    <property type="match status" value="1"/>
</dbReference>
<organism evidence="5 6">
    <name type="scientific">Dothistroma septosporum (strain NZE10 / CBS 128990)</name>
    <name type="common">Red band needle blight fungus</name>
    <name type="synonym">Mycosphaerella pini</name>
    <dbReference type="NCBI Taxonomy" id="675120"/>
    <lineage>
        <taxon>Eukaryota</taxon>
        <taxon>Fungi</taxon>
        <taxon>Dikarya</taxon>
        <taxon>Ascomycota</taxon>
        <taxon>Pezizomycotina</taxon>
        <taxon>Dothideomycetes</taxon>
        <taxon>Dothideomycetidae</taxon>
        <taxon>Mycosphaerellales</taxon>
        <taxon>Mycosphaerellaceae</taxon>
        <taxon>Dothistroma</taxon>
    </lineage>
</organism>
<feature type="domain" description="Zn(2)-C6 fungal-type" evidence="4">
    <location>
        <begin position="11"/>
        <end position="39"/>
    </location>
</feature>
<keyword evidence="2" id="KW-0539">Nucleus</keyword>
<gene>
    <name evidence="5" type="ORF">DOTSEDRAFT_68677</name>
</gene>
<comment type="subcellular location">
    <subcellularLocation>
        <location evidence="1">Nucleus</location>
    </subcellularLocation>
</comment>
<accession>N1Q3X2</accession>
<dbReference type="CDD" id="cd00067">
    <property type="entry name" value="GAL4"/>
    <property type="match status" value="1"/>
</dbReference>
<feature type="compositionally biased region" description="Low complexity" evidence="3">
    <location>
        <begin position="237"/>
        <end position="248"/>
    </location>
</feature>
<evidence type="ECO:0000313" key="6">
    <source>
        <dbReference type="Proteomes" id="UP000016933"/>
    </source>
</evidence>
<feature type="region of interest" description="Disordered" evidence="3">
    <location>
        <begin position="223"/>
        <end position="248"/>
    </location>
</feature>
<dbReference type="Gene3D" id="4.10.240.10">
    <property type="entry name" value="Zn(2)-C6 fungal-type DNA-binding domain"/>
    <property type="match status" value="1"/>
</dbReference>
<dbReference type="GO" id="GO:0045944">
    <property type="term" value="P:positive regulation of transcription by RNA polymerase II"/>
    <property type="evidence" value="ECO:0007669"/>
    <property type="project" value="TreeGrafter"/>
</dbReference>
<dbReference type="Pfam" id="PF11951">
    <property type="entry name" value="Fungal_trans_2"/>
    <property type="match status" value="1"/>
</dbReference>
<dbReference type="AlphaFoldDB" id="N1Q3X2"/>
<dbReference type="OrthoDB" id="5418899at2759"/>
<dbReference type="HOGENOM" id="CLU_013869_1_0_1"/>
<feature type="compositionally biased region" description="Polar residues" evidence="3">
    <location>
        <begin position="226"/>
        <end position="236"/>
    </location>
</feature>
<reference evidence="5 6" key="2">
    <citation type="journal article" date="2012" name="PLoS Pathog.">
        <title>Diverse lifestyles and strategies of plant pathogenesis encoded in the genomes of eighteen Dothideomycetes fungi.</title>
        <authorList>
            <person name="Ohm R.A."/>
            <person name="Feau N."/>
            <person name="Henrissat B."/>
            <person name="Schoch C.L."/>
            <person name="Horwitz B.A."/>
            <person name="Barry K.W."/>
            <person name="Condon B.J."/>
            <person name="Copeland A.C."/>
            <person name="Dhillon B."/>
            <person name="Glaser F."/>
            <person name="Hesse C.N."/>
            <person name="Kosti I."/>
            <person name="LaButti K."/>
            <person name="Lindquist E.A."/>
            <person name="Lucas S."/>
            <person name="Salamov A.A."/>
            <person name="Bradshaw R.E."/>
            <person name="Ciuffetti L."/>
            <person name="Hamelin R.C."/>
            <person name="Kema G.H.J."/>
            <person name="Lawrence C."/>
            <person name="Scott J.A."/>
            <person name="Spatafora J.W."/>
            <person name="Turgeon B.G."/>
            <person name="de Wit P.J.G.M."/>
            <person name="Zhong S."/>
            <person name="Goodwin S.B."/>
            <person name="Grigoriev I.V."/>
        </authorList>
    </citation>
    <scope>NUCLEOTIDE SEQUENCE [LARGE SCALE GENOMIC DNA]</scope>
    <source>
        <strain evidence="6">NZE10 / CBS 128990</strain>
    </source>
</reference>
<evidence type="ECO:0000256" key="1">
    <source>
        <dbReference type="ARBA" id="ARBA00004123"/>
    </source>
</evidence>
<dbReference type="SMART" id="SM00066">
    <property type="entry name" value="GAL4"/>
    <property type="match status" value="1"/>
</dbReference>
<feature type="region of interest" description="Disordered" evidence="3">
    <location>
        <begin position="370"/>
        <end position="398"/>
    </location>
</feature>
<dbReference type="OMA" id="TYFASYV"/>
<name>N1Q3X2_DOTSN</name>
<dbReference type="InterPro" id="IPR036864">
    <property type="entry name" value="Zn2-C6_fun-type_DNA-bd_sf"/>
</dbReference>
<dbReference type="PANTHER" id="PTHR37534:SF9">
    <property type="entry name" value="ZN(II)2CYS6 TRANSCRIPTION FACTOR (EUROFUNG)"/>
    <property type="match status" value="1"/>
</dbReference>
<dbReference type="eggNOG" id="ENOG502SI37">
    <property type="taxonomic scope" value="Eukaryota"/>
</dbReference>
<evidence type="ECO:0000313" key="5">
    <source>
        <dbReference type="EMBL" id="EME49933.1"/>
    </source>
</evidence>
<dbReference type="GO" id="GO:0000981">
    <property type="term" value="F:DNA-binding transcription factor activity, RNA polymerase II-specific"/>
    <property type="evidence" value="ECO:0007669"/>
    <property type="project" value="InterPro"/>
</dbReference>
<proteinExistence type="predicted"/>
<feature type="compositionally biased region" description="Polar residues" evidence="3">
    <location>
        <begin position="386"/>
        <end position="398"/>
    </location>
</feature>
<sequence length="780" mass="85653">MAPKSNRSRSGCLTCRQRKLKCTEERPTCAQCVKANRECMPSSGITFRHQQNPSMNGQIGDDSLKSFYGYKETFAESTQWVSVPRDLTFVHTTNPYEDEEGEQLGAPLVGPDPRWLAGLAHASCDDPKVQGDFGSAYATHGLEALSAVASQDQYSFALPPAPMNHHEQTASLLSQHAHPALSVSPQHSHATPSQNLDFILNPTSVMSTTESNLDPQLHLQTPDAPSVNTPHSPSHVRTTSLSTSGRTSLRCKDRRAAIEDPELAFLLRDYTERPGTWMDLFDLDLFFAAKVPVLAVTCPLLLYSCASLSAKSLARVHGRKPVMGGQVSTSRQSKMEFWPSPSLDQEGWVRKGREYYDIAVSLLRQSLAGASRPPTSSLPEDATPGTIHTAQGSPLPTTDSDELVAATAILCVYEFLDASGPEWSRHLDGAKTLFDITKDQVLTLPPSPVSIAQQVTQQLASQYGSVQPMPTTRRGLSQGRRAVFWNFARQDMLSAFINNTGTRLDTNDLPMWTSAGLKLTPEGFVSTSNRADTEFTPDQAMNDDMVGNALVWLVMKLVNFIAAGDDVPDNISPRGLGVRQRELLDYWESLNEQLCVWHDGLPDIFHPTAIRGNSVEECGTEMWFPRSMCASTMQWFHFARIQLLHNKPHLSTATPVHGILGVGAPGTSLATRYASYVSILQQSRSHAKEIAAVSLGRADEGTRIHAVQPLWTAGLVLGNDDRPGENGEVSADTDEWRRTIVGLLRGIERDMGWASEYRVQSLLELWGGLAPDWPGESPVE</sequence>
<dbReference type="GO" id="GO:0000976">
    <property type="term" value="F:transcription cis-regulatory region binding"/>
    <property type="evidence" value="ECO:0007669"/>
    <property type="project" value="TreeGrafter"/>
</dbReference>
<protein>
    <recommendedName>
        <fullName evidence="4">Zn(2)-C6 fungal-type domain-containing protein</fullName>
    </recommendedName>
</protein>
<dbReference type="PANTHER" id="PTHR37534">
    <property type="entry name" value="TRANSCRIPTIONAL ACTIVATOR PROTEIN UGA3"/>
    <property type="match status" value="1"/>
</dbReference>
<dbReference type="InterPro" id="IPR001138">
    <property type="entry name" value="Zn2Cys6_DnaBD"/>
</dbReference>
<dbReference type="GO" id="GO:0008270">
    <property type="term" value="F:zinc ion binding"/>
    <property type="evidence" value="ECO:0007669"/>
    <property type="project" value="InterPro"/>
</dbReference>
<dbReference type="Pfam" id="PF00172">
    <property type="entry name" value="Zn_clus"/>
    <property type="match status" value="1"/>
</dbReference>
<dbReference type="STRING" id="675120.N1Q3X2"/>
<reference evidence="6" key="1">
    <citation type="journal article" date="2012" name="PLoS Genet.">
        <title>The genomes of the fungal plant pathogens Cladosporium fulvum and Dothistroma septosporum reveal adaptation to different hosts and lifestyles but also signatures of common ancestry.</title>
        <authorList>
            <person name="de Wit P.J.G.M."/>
            <person name="van der Burgt A."/>
            <person name="Oekmen B."/>
            <person name="Stergiopoulos I."/>
            <person name="Abd-Elsalam K.A."/>
            <person name="Aerts A.L."/>
            <person name="Bahkali A.H."/>
            <person name="Beenen H.G."/>
            <person name="Chettri P."/>
            <person name="Cox M.P."/>
            <person name="Datema E."/>
            <person name="de Vries R.P."/>
            <person name="Dhillon B."/>
            <person name="Ganley A.R."/>
            <person name="Griffiths S.A."/>
            <person name="Guo Y."/>
            <person name="Hamelin R.C."/>
            <person name="Henrissat B."/>
            <person name="Kabir M.S."/>
            <person name="Jashni M.K."/>
            <person name="Kema G."/>
            <person name="Klaubauf S."/>
            <person name="Lapidus A."/>
            <person name="Levasseur A."/>
            <person name="Lindquist E."/>
            <person name="Mehrabi R."/>
            <person name="Ohm R.A."/>
            <person name="Owen T.J."/>
            <person name="Salamov A."/>
            <person name="Schwelm A."/>
            <person name="Schijlen E."/>
            <person name="Sun H."/>
            <person name="van den Burg H.A."/>
            <person name="van Ham R.C.H.J."/>
            <person name="Zhang S."/>
            <person name="Goodwin S.B."/>
            <person name="Grigoriev I.V."/>
            <person name="Collemare J."/>
            <person name="Bradshaw R.E."/>
        </authorList>
    </citation>
    <scope>NUCLEOTIDE SEQUENCE [LARGE SCALE GENOMIC DNA]</scope>
    <source>
        <strain evidence="6">NZE10 / CBS 128990</strain>
    </source>
</reference>
<dbReference type="EMBL" id="KB446535">
    <property type="protein sequence ID" value="EME49933.1"/>
    <property type="molecule type" value="Genomic_DNA"/>
</dbReference>
<dbReference type="InterPro" id="IPR021858">
    <property type="entry name" value="Fun_TF"/>
</dbReference>
<dbReference type="SUPFAM" id="SSF57701">
    <property type="entry name" value="Zn2/Cys6 DNA-binding domain"/>
    <property type="match status" value="1"/>
</dbReference>
<dbReference type="GO" id="GO:0005634">
    <property type="term" value="C:nucleus"/>
    <property type="evidence" value="ECO:0007669"/>
    <property type="project" value="UniProtKB-SubCell"/>
</dbReference>
<evidence type="ECO:0000256" key="3">
    <source>
        <dbReference type="SAM" id="MobiDB-lite"/>
    </source>
</evidence>
<evidence type="ECO:0000259" key="4">
    <source>
        <dbReference type="PROSITE" id="PS50048"/>
    </source>
</evidence>
<evidence type="ECO:0000256" key="2">
    <source>
        <dbReference type="ARBA" id="ARBA00023242"/>
    </source>
</evidence>
<keyword evidence="6" id="KW-1185">Reference proteome</keyword>